<evidence type="ECO:0000313" key="2">
    <source>
        <dbReference type="Proteomes" id="UP000772618"/>
    </source>
</evidence>
<comment type="caution">
    <text evidence="1">The sequence shown here is derived from an EMBL/GenBank/DDBJ whole genome shotgun (WGS) entry which is preliminary data.</text>
</comment>
<proteinExistence type="predicted"/>
<keyword evidence="2" id="KW-1185">Reference proteome</keyword>
<sequence length="183" mass="20679">MALVRENDLTEGLSGKFGSKMAFKQLRGKTIVARRAKPTTKESQLQKDNRARFRLATQYAKAMMLDPERKAYYWRRARKLKLPNAYTAAIADYMRKPRIDEVKVSVEGKSVAVHVRTSKEDFKMRSINVAALDEGGVVEEKRVDGFKELSCRFANERGLIVKVLVVAADEAGNVVMKEVVVAR</sequence>
<gene>
    <name evidence="1" type="ORF">KK060_00345</name>
</gene>
<organism evidence="1 2">
    <name type="scientific">Chryseosolibacter indicus</name>
    <dbReference type="NCBI Taxonomy" id="2782351"/>
    <lineage>
        <taxon>Bacteria</taxon>
        <taxon>Pseudomonadati</taxon>
        <taxon>Bacteroidota</taxon>
        <taxon>Cytophagia</taxon>
        <taxon>Cytophagales</taxon>
        <taxon>Chryseotaleaceae</taxon>
        <taxon>Chryseosolibacter</taxon>
    </lineage>
</organism>
<name>A0ABS5VJZ5_9BACT</name>
<dbReference type="Proteomes" id="UP000772618">
    <property type="component" value="Unassembled WGS sequence"/>
</dbReference>
<dbReference type="EMBL" id="JAHESD010000001">
    <property type="protein sequence ID" value="MBT1701706.1"/>
    <property type="molecule type" value="Genomic_DNA"/>
</dbReference>
<evidence type="ECO:0000313" key="1">
    <source>
        <dbReference type="EMBL" id="MBT1701706.1"/>
    </source>
</evidence>
<protein>
    <submittedName>
        <fullName evidence="1">Uncharacterized protein</fullName>
    </submittedName>
</protein>
<accession>A0ABS5VJZ5</accession>
<reference evidence="1 2" key="1">
    <citation type="submission" date="2021-05" db="EMBL/GenBank/DDBJ databases">
        <title>A Polyphasic approach of four new species of the genus Ohtaekwangia: Ohtaekwangia histidinii sp. nov., Ohtaekwangia cretensis sp. nov., Ohtaekwangia indiensis sp. nov., Ohtaekwangia reichenbachii sp. nov. from diverse environment.</title>
        <authorList>
            <person name="Octaviana S."/>
        </authorList>
    </citation>
    <scope>NUCLEOTIDE SEQUENCE [LARGE SCALE GENOMIC DNA]</scope>
    <source>
        <strain evidence="1 2">PWU20</strain>
    </source>
</reference>
<dbReference type="RefSeq" id="WP_254151406.1">
    <property type="nucleotide sequence ID" value="NZ_JAHESD010000001.1"/>
</dbReference>